<dbReference type="PANTHER" id="PTHR31744">
    <property type="entry name" value="PROTEIN CUP-SHAPED COTYLEDON 2-RELATED"/>
    <property type="match status" value="1"/>
</dbReference>
<dbReference type="Proteomes" id="UP001140206">
    <property type="component" value="Chromosome 1"/>
</dbReference>
<reference evidence="8" key="1">
    <citation type="submission" date="2022-08" db="EMBL/GenBank/DDBJ databases">
        <authorList>
            <person name="Marques A."/>
        </authorList>
    </citation>
    <scope>NUCLEOTIDE SEQUENCE</scope>
    <source>
        <strain evidence="8">RhyPub2mFocal</strain>
        <tissue evidence="8">Leaves</tissue>
    </source>
</reference>
<feature type="compositionally biased region" description="Basic and acidic residues" evidence="5">
    <location>
        <begin position="252"/>
        <end position="263"/>
    </location>
</feature>
<keyword evidence="1" id="KW-0805">Transcription regulation</keyword>
<dbReference type="PROSITE" id="PS51005">
    <property type="entry name" value="NAC"/>
    <property type="match status" value="1"/>
</dbReference>
<dbReference type="GO" id="GO:0006355">
    <property type="term" value="P:regulation of DNA-templated transcription"/>
    <property type="evidence" value="ECO:0007669"/>
    <property type="project" value="InterPro"/>
</dbReference>
<dbReference type="AlphaFoldDB" id="A0AAV8GZ76"/>
<organism evidence="8 9">
    <name type="scientific">Rhynchospora pubera</name>
    <dbReference type="NCBI Taxonomy" id="906938"/>
    <lineage>
        <taxon>Eukaryota</taxon>
        <taxon>Viridiplantae</taxon>
        <taxon>Streptophyta</taxon>
        <taxon>Embryophyta</taxon>
        <taxon>Tracheophyta</taxon>
        <taxon>Spermatophyta</taxon>
        <taxon>Magnoliopsida</taxon>
        <taxon>Liliopsida</taxon>
        <taxon>Poales</taxon>
        <taxon>Cyperaceae</taxon>
        <taxon>Cyperoideae</taxon>
        <taxon>Rhynchosporeae</taxon>
        <taxon>Rhynchospora</taxon>
    </lineage>
</organism>
<name>A0AAV8GZ76_9POAL</name>
<evidence type="ECO:0000256" key="3">
    <source>
        <dbReference type="ARBA" id="ARBA00023163"/>
    </source>
</evidence>
<keyword evidence="6" id="KW-0732">Signal</keyword>
<dbReference type="InterPro" id="IPR036093">
    <property type="entry name" value="NAC_dom_sf"/>
</dbReference>
<dbReference type="SUPFAM" id="SSF101941">
    <property type="entry name" value="NAC domain"/>
    <property type="match status" value="1"/>
</dbReference>
<keyword evidence="4" id="KW-0539">Nucleus</keyword>
<feature type="domain" description="NAC" evidence="7">
    <location>
        <begin position="45"/>
        <end position="197"/>
    </location>
</feature>
<evidence type="ECO:0000313" key="9">
    <source>
        <dbReference type="Proteomes" id="UP001140206"/>
    </source>
</evidence>
<feature type="chain" id="PRO_5043978612" evidence="6">
    <location>
        <begin position="18"/>
        <end position="277"/>
    </location>
</feature>
<gene>
    <name evidence="8" type="ORF">LUZ62_023531</name>
</gene>
<feature type="region of interest" description="Disordered" evidence="5">
    <location>
        <begin position="213"/>
        <end position="263"/>
    </location>
</feature>
<evidence type="ECO:0000259" key="7">
    <source>
        <dbReference type="PROSITE" id="PS51005"/>
    </source>
</evidence>
<accession>A0AAV8GZ76</accession>
<dbReference type="Gene3D" id="2.170.150.80">
    <property type="entry name" value="NAC domain"/>
    <property type="match status" value="1"/>
</dbReference>
<comment type="caution">
    <text evidence="8">The sequence shown here is derived from an EMBL/GenBank/DDBJ whole genome shotgun (WGS) entry which is preliminary data.</text>
</comment>
<evidence type="ECO:0000256" key="4">
    <source>
        <dbReference type="ARBA" id="ARBA00023242"/>
    </source>
</evidence>
<sequence>MHSFCIFIYSLFRRSLSLHPLLTKISFIKQTLNLDKERDTGMSDFPPGYRFFPTEEELLGFYLQNKLENQKEDDMARVMPVVDVYSFDPWQLPDFARVPSTHEGEQWFYFCPQQEREAQGGRPSRTTPSGYWKATGSPSVVYSSTNRPLGMKKSMVFYHGKAPTGTKSKWKLNEYRAYKEDGLQLRSEFSLCRLYANSSGLRQYDRRPQINATSVENQNGSNKKTTIDPRASSSKKKRSNDSSSSDGGDCQHLLDHIETTEDSKVQDEEDWNFWDLF</sequence>
<evidence type="ECO:0000313" key="8">
    <source>
        <dbReference type="EMBL" id="KAJ4810965.1"/>
    </source>
</evidence>
<feature type="compositionally biased region" description="Polar residues" evidence="5">
    <location>
        <begin position="213"/>
        <end position="224"/>
    </location>
</feature>
<feature type="signal peptide" evidence="6">
    <location>
        <begin position="1"/>
        <end position="17"/>
    </location>
</feature>
<dbReference type="Pfam" id="PF02365">
    <property type="entry name" value="NAM"/>
    <property type="match status" value="1"/>
</dbReference>
<evidence type="ECO:0000256" key="2">
    <source>
        <dbReference type="ARBA" id="ARBA00023125"/>
    </source>
</evidence>
<keyword evidence="9" id="KW-1185">Reference proteome</keyword>
<dbReference type="InterPro" id="IPR003441">
    <property type="entry name" value="NAC-dom"/>
</dbReference>
<dbReference type="EMBL" id="JAMFTS010000001">
    <property type="protein sequence ID" value="KAJ4810965.1"/>
    <property type="molecule type" value="Genomic_DNA"/>
</dbReference>
<proteinExistence type="predicted"/>
<evidence type="ECO:0000256" key="5">
    <source>
        <dbReference type="SAM" id="MobiDB-lite"/>
    </source>
</evidence>
<evidence type="ECO:0000256" key="1">
    <source>
        <dbReference type="ARBA" id="ARBA00023015"/>
    </source>
</evidence>
<evidence type="ECO:0000256" key="6">
    <source>
        <dbReference type="SAM" id="SignalP"/>
    </source>
</evidence>
<keyword evidence="2" id="KW-0238">DNA-binding</keyword>
<protein>
    <submittedName>
        <fullName evidence="8">NAC domain-containing protein 90</fullName>
    </submittedName>
</protein>
<dbReference type="GO" id="GO:0003677">
    <property type="term" value="F:DNA binding"/>
    <property type="evidence" value="ECO:0007669"/>
    <property type="project" value="UniProtKB-KW"/>
</dbReference>
<dbReference type="PANTHER" id="PTHR31744:SF220">
    <property type="entry name" value="LOW QUALITY PROTEIN: NAC DOMAIN-CONTAINING PROTEIN 90-LIKE"/>
    <property type="match status" value="1"/>
</dbReference>
<keyword evidence="3" id="KW-0804">Transcription</keyword>